<proteinExistence type="inferred from homology"/>
<evidence type="ECO:0000256" key="14">
    <source>
        <dbReference type="RuleBase" id="RU365096"/>
    </source>
</evidence>
<dbReference type="GO" id="GO:0000701">
    <property type="term" value="F:purine-specific mismatch base pair DNA N-glycosylase activity"/>
    <property type="evidence" value="ECO:0007669"/>
    <property type="project" value="UniProtKB-EC"/>
</dbReference>
<keyword evidence="9" id="KW-0378">Hydrolase</keyword>
<dbReference type="SMART" id="SM00478">
    <property type="entry name" value="ENDO3c"/>
    <property type="match status" value="1"/>
</dbReference>
<dbReference type="CDD" id="cd03431">
    <property type="entry name" value="NUDIX_DNA_Glycosylase_C-MutY"/>
    <property type="match status" value="1"/>
</dbReference>
<dbReference type="EC" id="3.2.2.31" evidence="4 14"/>
<dbReference type="GO" id="GO:0034039">
    <property type="term" value="F:8-oxo-7,8-dihydroguanine DNA N-glycosylase activity"/>
    <property type="evidence" value="ECO:0007669"/>
    <property type="project" value="TreeGrafter"/>
</dbReference>
<evidence type="ECO:0000256" key="12">
    <source>
        <dbReference type="ARBA" id="ARBA00023204"/>
    </source>
</evidence>
<evidence type="ECO:0000256" key="1">
    <source>
        <dbReference type="ARBA" id="ARBA00000843"/>
    </source>
</evidence>
<dbReference type="GO" id="GO:0046872">
    <property type="term" value="F:metal ion binding"/>
    <property type="evidence" value="ECO:0007669"/>
    <property type="project" value="UniProtKB-UniRule"/>
</dbReference>
<protein>
    <recommendedName>
        <fullName evidence="5 14">Adenine DNA glycosylase</fullName>
        <ecNumber evidence="4 14">3.2.2.31</ecNumber>
    </recommendedName>
</protein>
<evidence type="ECO:0000256" key="6">
    <source>
        <dbReference type="ARBA" id="ARBA00022485"/>
    </source>
</evidence>
<comment type="function">
    <text evidence="2">Adenine glycosylase active on G-A mispairs. MutY also corrects error-prone DNA synthesis past GO lesions which are due to the oxidatively damaged form of guanine: 7,8-dihydro-8-oxoguanine (8-oxo-dGTP).</text>
</comment>
<dbReference type="SUPFAM" id="SSF48150">
    <property type="entry name" value="DNA-glycosylase"/>
    <property type="match status" value="1"/>
</dbReference>
<dbReference type="InterPro" id="IPR044298">
    <property type="entry name" value="MIG/MutY"/>
</dbReference>
<comment type="catalytic activity">
    <reaction evidence="1 14">
        <text>Hydrolyzes free adenine bases from 7,8-dihydro-8-oxoguanine:adenine mismatched double-stranded DNA, leaving an apurinic site.</text>
        <dbReference type="EC" id="3.2.2.31"/>
    </reaction>
</comment>
<evidence type="ECO:0000256" key="10">
    <source>
        <dbReference type="ARBA" id="ARBA00023004"/>
    </source>
</evidence>
<feature type="domain" description="HhH-GPD" evidence="15">
    <location>
        <begin position="41"/>
        <end position="192"/>
    </location>
</feature>
<dbReference type="GO" id="GO:0006284">
    <property type="term" value="P:base-excision repair"/>
    <property type="evidence" value="ECO:0007669"/>
    <property type="project" value="UniProtKB-UniRule"/>
</dbReference>
<evidence type="ECO:0000256" key="5">
    <source>
        <dbReference type="ARBA" id="ARBA00022023"/>
    </source>
</evidence>
<dbReference type="GO" id="GO:0032357">
    <property type="term" value="F:oxidized purine DNA binding"/>
    <property type="evidence" value="ECO:0007669"/>
    <property type="project" value="TreeGrafter"/>
</dbReference>
<dbReference type="PANTHER" id="PTHR42944">
    <property type="entry name" value="ADENINE DNA GLYCOSYLASE"/>
    <property type="match status" value="1"/>
</dbReference>
<comment type="cofactor">
    <cofactor evidence="14">
        <name>[4Fe-4S] cluster</name>
        <dbReference type="ChEBI" id="CHEBI:49883"/>
    </cofactor>
    <text evidence="14">Binds 1 [4Fe-4S] cluster.</text>
</comment>
<dbReference type="InterPro" id="IPR011257">
    <property type="entry name" value="DNA_glycosylase"/>
</dbReference>
<organism evidence="16 17">
    <name type="scientific">Anaerotruncus colihominis</name>
    <dbReference type="NCBI Taxonomy" id="169435"/>
    <lineage>
        <taxon>Bacteria</taxon>
        <taxon>Bacillati</taxon>
        <taxon>Bacillota</taxon>
        <taxon>Clostridia</taxon>
        <taxon>Eubacteriales</taxon>
        <taxon>Oscillospiraceae</taxon>
        <taxon>Anaerotruncus</taxon>
    </lineage>
</organism>
<comment type="similarity">
    <text evidence="3 14">Belongs to the Nth/MutY family.</text>
</comment>
<dbReference type="PANTHER" id="PTHR42944:SF1">
    <property type="entry name" value="ADENINE DNA GLYCOSYLASE"/>
    <property type="match status" value="1"/>
</dbReference>
<dbReference type="InterPro" id="IPR023170">
    <property type="entry name" value="HhH_base_excis_C"/>
</dbReference>
<dbReference type="Pfam" id="PF14815">
    <property type="entry name" value="NUDIX_4"/>
    <property type="match status" value="1"/>
</dbReference>
<keyword evidence="12" id="KW-0234">DNA repair</keyword>
<keyword evidence="6" id="KW-0004">4Fe-4S</keyword>
<dbReference type="Proteomes" id="UP000446866">
    <property type="component" value="Unassembled WGS sequence"/>
</dbReference>
<dbReference type="Gene3D" id="1.10.1670.10">
    <property type="entry name" value="Helix-hairpin-Helix base-excision DNA repair enzymes (C-terminal)"/>
    <property type="match status" value="1"/>
</dbReference>
<dbReference type="SUPFAM" id="SSF55811">
    <property type="entry name" value="Nudix"/>
    <property type="match status" value="1"/>
</dbReference>
<evidence type="ECO:0000256" key="11">
    <source>
        <dbReference type="ARBA" id="ARBA00023014"/>
    </source>
</evidence>
<dbReference type="GO" id="GO:0051539">
    <property type="term" value="F:4 iron, 4 sulfur cluster binding"/>
    <property type="evidence" value="ECO:0007669"/>
    <property type="project" value="UniProtKB-UniRule"/>
</dbReference>
<evidence type="ECO:0000256" key="13">
    <source>
        <dbReference type="ARBA" id="ARBA00023295"/>
    </source>
</evidence>
<dbReference type="InterPro" id="IPR003265">
    <property type="entry name" value="HhH-GPD_domain"/>
</dbReference>
<evidence type="ECO:0000256" key="3">
    <source>
        <dbReference type="ARBA" id="ARBA00008343"/>
    </source>
</evidence>
<evidence type="ECO:0000256" key="4">
    <source>
        <dbReference type="ARBA" id="ARBA00012045"/>
    </source>
</evidence>
<name>A0A845QMN4_9FIRM</name>
<keyword evidence="11" id="KW-0411">Iron-sulfur</keyword>
<dbReference type="CDD" id="cd00056">
    <property type="entry name" value="ENDO3c"/>
    <property type="match status" value="1"/>
</dbReference>
<evidence type="ECO:0000313" key="16">
    <source>
        <dbReference type="EMBL" id="NBH62896.1"/>
    </source>
</evidence>
<accession>A0A845QMN4</accession>
<evidence type="ECO:0000256" key="8">
    <source>
        <dbReference type="ARBA" id="ARBA00022763"/>
    </source>
</evidence>
<evidence type="ECO:0000313" key="17">
    <source>
        <dbReference type="Proteomes" id="UP000446866"/>
    </source>
</evidence>
<dbReference type="NCBIfam" id="TIGR01084">
    <property type="entry name" value="mutY"/>
    <property type="match status" value="1"/>
</dbReference>
<keyword evidence="7" id="KW-0479">Metal-binding</keyword>
<dbReference type="InterPro" id="IPR005760">
    <property type="entry name" value="A/G_AdeGlyc_MutY"/>
</dbReference>
<keyword evidence="10 14" id="KW-0408">Iron</keyword>
<dbReference type="InterPro" id="IPR029119">
    <property type="entry name" value="MutY_C"/>
</dbReference>
<reference evidence="16 17" key="1">
    <citation type="submission" date="2018-08" db="EMBL/GenBank/DDBJ databases">
        <title>Murine metabolic-syndrome-specific gut microbial biobank.</title>
        <authorList>
            <person name="Liu C."/>
        </authorList>
    </citation>
    <scope>NUCLEOTIDE SEQUENCE [LARGE SCALE GENOMIC DNA]</scope>
    <source>
        <strain evidence="16 17">28</strain>
    </source>
</reference>
<gene>
    <name evidence="16" type="primary">mutY</name>
    <name evidence="16" type="ORF">D0435_14720</name>
</gene>
<sequence length="344" mass="38655">MVKRIDKTFTETLMTWYRENRRDLPWREDKEPYHVWVSEIMLQQTRVEAVREYYLRFMKALPTISDLAAAEEETLLKLWQGLGYYNRIRNMHKAAQQIEAQMGGIFPQEFDAIKALPGIGDYTAGAIASICFNQKTAAVDGNVLRVMSRLNNDDTDILNAGLKKRITAYLSSLYPEKDCGDFTQGLIELGALICGPAGAPKCEICPVNAYCEAKAAGTAAALPVKAKKKARKKVDMTVFILQAPLGTAVCRRAETGLLAGLYQLPNVEKRLTAAQAIEQVERWGCTPKNLLRSTDYCHVFTHVEWHMTGYFIAVEKMPKIFQWASDAQLAAEIPLPTAFGYFLK</sequence>
<keyword evidence="8 14" id="KW-0227">DNA damage</keyword>
<dbReference type="GO" id="GO:0035485">
    <property type="term" value="F:adenine/guanine mispair binding"/>
    <property type="evidence" value="ECO:0007669"/>
    <property type="project" value="TreeGrafter"/>
</dbReference>
<dbReference type="AlphaFoldDB" id="A0A845QMN4"/>
<dbReference type="Gene3D" id="1.10.340.30">
    <property type="entry name" value="Hypothetical protein, domain 2"/>
    <property type="match status" value="1"/>
</dbReference>
<keyword evidence="17" id="KW-1185">Reference proteome</keyword>
<evidence type="ECO:0000256" key="7">
    <source>
        <dbReference type="ARBA" id="ARBA00022723"/>
    </source>
</evidence>
<dbReference type="Gene3D" id="3.90.79.10">
    <property type="entry name" value="Nucleoside Triphosphate Pyrophosphohydrolase"/>
    <property type="match status" value="1"/>
</dbReference>
<evidence type="ECO:0000259" key="15">
    <source>
        <dbReference type="SMART" id="SM00478"/>
    </source>
</evidence>
<dbReference type="EMBL" id="QXWK01000041">
    <property type="protein sequence ID" value="NBH62896.1"/>
    <property type="molecule type" value="Genomic_DNA"/>
</dbReference>
<dbReference type="FunFam" id="1.10.340.30:FF:000002">
    <property type="entry name" value="Adenine DNA glycosylase"/>
    <property type="match status" value="1"/>
</dbReference>
<dbReference type="Pfam" id="PF00730">
    <property type="entry name" value="HhH-GPD"/>
    <property type="match status" value="1"/>
</dbReference>
<dbReference type="InterPro" id="IPR015797">
    <property type="entry name" value="NUDIX_hydrolase-like_dom_sf"/>
</dbReference>
<dbReference type="RefSeq" id="WP_160203182.1">
    <property type="nucleotide sequence ID" value="NZ_QXWK01000041.1"/>
</dbReference>
<dbReference type="GO" id="GO:0006298">
    <property type="term" value="P:mismatch repair"/>
    <property type="evidence" value="ECO:0007669"/>
    <property type="project" value="TreeGrafter"/>
</dbReference>
<evidence type="ECO:0000256" key="9">
    <source>
        <dbReference type="ARBA" id="ARBA00022801"/>
    </source>
</evidence>
<evidence type="ECO:0000256" key="2">
    <source>
        <dbReference type="ARBA" id="ARBA00002933"/>
    </source>
</evidence>
<comment type="caution">
    <text evidence="16">The sequence shown here is derived from an EMBL/GenBank/DDBJ whole genome shotgun (WGS) entry which is preliminary data.</text>
</comment>
<keyword evidence="13 14" id="KW-0326">Glycosidase</keyword>